<dbReference type="GO" id="GO:0051536">
    <property type="term" value="F:iron-sulfur cluster binding"/>
    <property type="evidence" value="ECO:0007669"/>
    <property type="project" value="InterPro"/>
</dbReference>
<dbReference type="AlphaFoldDB" id="A0A1W1Y9S3"/>
<feature type="domain" description="NIF system FeS cluster assembly NifU N-terminal" evidence="1">
    <location>
        <begin position="1"/>
        <end position="121"/>
    </location>
</feature>
<dbReference type="GO" id="GO:0016226">
    <property type="term" value="P:iron-sulfur cluster assembly"/>
    <property type="evidence" value="ECO:0007669"/>
    <property type="project" value="InterPro"/>
</dbReference>
<organism evidence="2 3">
    <name type="scientific">Sporomusa malonica</name>
    <dbReference type="NCBI Taxonomy" id="112901"/>
    <lineage>
        <taxon>Bacteria</taxon>
        <taxon>Bacillati</taxon>
        <taxon>Bacillota</taxon>
        <taxon>Negativicutes</taxon>
        <taxon>Selenomonadales</taxon>
        <taxon>Sporomusaceae</taxon>
        <taxon>Sporomusa</taxon>
    </lineage>
</organism>
<dbReference type="RefSeq" id="WP_084573645.1">
    <property type="nucleotide sequence ID" value="NZ_CP155572.1"/>
</dbReference>
<name>A0A1W1Y9S3_9FIRM</name>
<evidence type="ECO:0000259" key="1">
    <source>
        <dbReference type="Pfam" id="PF01592"/>
    </source>
</evidence>
<dbReference type="Proteomes" id="UP000192738">
    <property type="component" value="Unassembled WGS sequence"/>
</dbReference>
<dbReference type="SUPFAM" id="SSF82649">
    <property type="entry name" value="SufE/NifU"/>
    <property type="match status" value="1"/>
</dbReference>
<dbReference type="Pfam" id="PF01592">
    <property type="entry name" value="NifU_N"/>
    <property type="match status" value="1"/>
</dbReference>
<proteinExistence type="predicted"/>
<reference evidence="2 3" key="1">
    <citation type="submission" date="2017-04" db="EMBL/GenBank/DDBJ databases">
        <authorList>
            <person name="Afonso C.L."/>
            <person name="Miller P.J."/>
            <person name="Scott M.A."/>
            <person name="Spackman E."/>
            <person name="Goraichik I."/>
            <person name="Dimitrov K.M."/>
            <person name="Suarez D.L."/>
            <person name="Swayne D.E."/>
        </authorList>
    </citation>
    <scope>NUCLEOTIDE SEQUENCE [LARGE SCALE GENOMIC DNA]</scope>
    <source>
        <strain evidence="2 3">DSM 5090</strain>
    </source>
</reference>
<dbReference type="GO" id="GO:0005506">
    <property type="term" value="F:iron ion binding"/>
    <property type="evidence" value="ECO:0007669"/>
    <property type="project" value="InterPro"/>
</dbReference>
<protein>
    <submittedName>
        <fullName evidence="2">Nitrogen fixation protein NifU</fullName>
    </submittedName>
</protein>
<keyword evidence="3" id="KW-1185">Reference proteome</keyword>
<dbReference type="STRING" id="112901.SAMN04488500_101112"/>
<evidence type="ECO:0000313" key="2">
    <source>
        <dbReference type="EMBL" id="SMC32498.1"/>
    </source>
</evidence>
<evidence type="ECO:0000313" key="3">
    <source>
        <dbReference type="Proteomes" id="UP000192738"/>
    </source>
</evidence>
<dbReference type="EMBL" id="FWXI01000001">
    <property type="protein sequence ID" value="SMC32498.1"/>
    <property type="molecule type" value="Genomic_DNA"/>
</dbReference>
<dbReference type="Gene3D" id="3.90.1010.10">
    <property type="match status" value="1"/>
</dbReference>
<accession>A0A1W1Y9S3</accession>
<dbReference type="OrthoDB" id="9804157at2"/>
<sequence length="137" mass="14274">MYNDTVLDHFSDPRNIGEIADADGIGTMGNPLDGDLITIYVKIKDNVLTEVKVKTFGCAAAIAASSMVTVMASGETVKAALQITNEAVAEALGGLPPKKIKCSNIAADALHNAIADYYAKVDTQGGDHSDSCQGTDK</sequence>
<dbReference type="InterPro" id="IPR002871">
    <property type="entry name" value="NIF_FeS_clus_asmbl_NifU_N"/>
</dbReference>
<gene>
    <name evidence="2" type="ORF">SAMN04488500_101112</name>
</gene>
<dbReference type="PANTHER" id="PTHR10093">
    <property type="entry name" value="IRON-SULFUR CLUSTER ASSEMBLY ENZYME NIFU HOMOLOG"/>
    <property type="match status" value="1"/>
</dbReference>
<dbReference type="CDD" id="cd06664">
    <property type="entry name" value="IscU_like"/>
    <property type="match status" value="1"/>
</dbReference>